<keyword evidence="1" id="KW-1133">Transmembrane helix</keyword>
<keyword evidence="1" id="KW-0472">Membrane</keyword>
<dbReference type="Proteomes" id="UP001233172">
    <property type="component" value="Unassembled WGS sequence"/>
</dbReference>
<gene>
    <name evidence="2" type="ORF">Bpfe_018516</name>
</gene>
<keyword evidence="2" id="KW-0176">Collagen</keyword>
<protein>
    <submittedName>
        <fullName evidence="2">Cuticle collagen 145</fullName>
    </submittedName>
</protein>
<sequence>MTASLCRVLYHLLTEEMTSRMDGIHKTYMADLKTNELSTKCHIKGFYLLIACLTLTFTLSFFVCYMEIAQLSTTVGQMQELVSGLSHEQTKTEVDDILTRTKRQSSKTCKKEYDEFCAKVKKGEKGQKGHTGEYGIYGYGPPGERGKDCKV</sequence>
<reference evidence="2" key="2">
    <citation type="submission" date="2023-04" db="EMBL/GenBank/DDBJ databases">
        <authorList>
            <person name="Bu L."/>
            <person name="Lu L."/>
            <person name="Laidemitt M.R."/>
            <person name="Zhang S.M."/>
            <person name="Mutuku M."/>
            <person name="Mkoji G."/>
            <person name="Steinauer M."/>
            <person name="Loker E.S."/>
        </authorList>
    </citation>
    <scope>NUCLEOTIDE SEQUENCE</scope>
    <source>
        <strain evidence="2">KasaAsao</strain>
        <tissue evidence="2">Whole Snail</tissue>
    </source>
</reference>
<comment type="caution">
    <text evidence="2">The sequence shown here is derived from an EMBL/GenBank/DDBJ whole genome shotgun (WGS) entry which is preliminary data.</text>
</comment>
<feature type="transmembrane region" description="Helical" evidence="1">
    <location>
        <begin position="46"/>
        <end position="68"/>
    </location>
</feature>
<dbReference type="AlphaFoldDB" id="A0AAD8BDN9"/>
<keyword evidence="1" id="KW-0812">Transmembrane</keyword>
<dbReference type="GO" id="GO:0005581">
    <property type="term" value="C:collagen trimer"/>
    <property type="evidence" value="ECO:0007669"/>
    <property type="project" value="UniProtKB-KW"/>
</dbReference>
<name>A0AAD8BDN9_BIOPF</name>
<evidence type="ECO:0000313" key="2">
    <source>
        <dbReference type="EMBL" id="KAK0051969.1"/>
    </source>
</evidence>
<accession>A0AAD8BDN9</accession>
<evidence type="ECO:0000313" key="3">
    <source>
        <dbReference type="Proteomes" id="UP001233172"/>
    </source>
</evidence>
<reference evidence="2" key="1">
    <citation type="journal article" date="2023" name="PLoS Negl. Trop. Dis.">
        <title>A genome sequence for Biomphalaria pfeifferi, the major vector snail for the human-infecting parasite Schistosoma mansoni.</title>
        <authorList>
            <person name="Bu L."/>
            <person name="Lu L."/>
            <person name="Laidemitt M.R."/>
            <person name="Zhang S.M."/>
            <person name="Mutuku M."/>
            <person name="Mkoji G."/>
            <person name="Steinauer M."/>
            <person name="Loker E.S."/>
        </authorList>
    </citation>
    <scope>NUCLEOTIDE SEQUENCE</scope>
    <source>
        <strain evidence="2">KasaAsao</strain>
    </source>
</reference>
<dbReference type="EMBL" id="JASAOG010000098">
    <property type="protein sequence ID" value="KAK0051969.1"/>
    <property type="molecule type" value="Genomic_DNA"/>
</dbReference>
<organism evidence="2 3">
    <name type="scientific">Biomphalaria pfeifferi</name>
    <name type="common">Bloodfluke planorb</name>
    <name type="synonym">Freshwater snail</name>
    <dbReference type="NCBI Taxonomy" id="112525"/>
    <lineage>
        <taxon>Eukaryota</taxon>
        <taxon>Metazoa</taxon>
        <taxon>Spiralia</taxon>
        <taxon>Lophotrochozoa</taxon>
        <taxon>Mollusca</taxon>
        <taxon>Gastropoda</taxon>
        <taxon>Heterobranchia</taxon>
        <taxon>Euthyneura</taxon>
        <taxon>Panpulmonata</taxon>
        <taxon>Hygrophila</taxon>
        <taxon>Lymnaeoidea</taxon>
        <taxon>Planorbidae</taxon>
        <taxon>Biomphalaria</taxon>
    </lineage>
</organism>
<proteinExistence type="predicted"/>
<keyword evidence="3" id="KW-1185">Reference proteome</keyword>
<evidence type="ECO:0000256" key="1">
    <source>
        <dbReference type="SAM" id="Phobius"/>
    </source>
</evidence>